<keyword evidence="4" id="KW-0808">Transferase</keyword>
<dbReference type="Gene3D" id="3.40.50.300">
    <property type="entry name" value="P-loop containing nucleotide triphosphate hydrolases"/>
    <property type="match status" value="1"/>
</dbReference>
<dbReference type="PIRSF" id="PIRSF000705">
    <property type="entry name" value="DNK"/>
    <property type="match status" value="1"/>
</dbReference>
<dbReference type="AlphaFoldDB" id="A0A401JHC8"/>
<dbReference type="GO" id="GO:0005737">
    <property type="term" value="C:cytoplasm"/>
    <property type="evidence" value="ECO:0007669"/>
    <property type="project" value="TreeGrafter"/>
</dbReference>
<sequence>MLEKYRYIAVEGPIGAGKTSLARRIADHLHADVLLEGASENPFLPRFYQDPKRYALATQLFFLFQRSGQVQDLQQSDLFRHNTVADFLLDKDLLFARLNLDDDEFRLYQKIYDELQPKAPVPDLVIYLQARPDVLQARVLGRGIDYERNISTDYLRRLTESYTRYFYNYTAAPLFIVNCEHLNFVQNDADFALLLQQIQAMRGNREFFNRAV</sequence>
<keyword evidence="4" id="KW-0418">Kinase</keyword>
<evidence type="ECO:0000259" key="3">
    <source>
        <dbReference type="Pfam" id="PF01712"/>
    </source>
</evidence>
<organism evidence="4 5">
    <name type="scientific">Sulfuriferula multivorans</name>
    <dbReference type="NCBI Taxonomy" id="1559896"/>
    <lineage>
        <taxon>Bacteria</taxon>
        <taxon>Pseudomonadati</taxon>
        <taxon>Pseudomonadota</taxon>
        <taxon>Betaproteobacteria</taxon>
        <taxon>Nitrosomonadales</taxon>
        <taxon>Sulfuricellaceae</taxon>
        <taxon>Sulfuriferula</taxon>
    </lineage>
</organism>
<keyword evidence="2" id="KW-0547">Nucleotide-binding</keyword>
<dbReference type="PANTHER" id="PTHR10513:SF46">
    <property type="entry name" value="DEOXYGUANOSINE KINASE"/>
    <property type="match status" value="1"/>
</dbReference>
<keyword evidence="5" id="KW-1185">Reference proteome</keyword>
<evidence type="ECO:0000256" key="1">
    <source>
        <dbReference type="PIRSR" id="PIRSR000705-1"/>
    </source>
</evidence>
<name>A0A401JHC8_9PROT</name>
<dbReference type="GO" id="GO:0019136">
    <property type="term" value="F:deoxynucleoside kinase activity"/>
    <property type="evidence" value="ECO:0007669"/>
    <property type="project" value="InterPro"/>
</dbReference>
<feature type="binding site" evidence="2">
    <location>
        <begin position="138"/>
        <end position="142"/>
    </location>
    <ligand>
        <name>ATP</name>
        <dbReference type="ChEBI" id="CHEBI:30616"/>
    </ligand>
</feature>
<dbReference type="RefSeq" id="WP_124706156.1">
    <property type="nucleotide sequence ID" value="NZ_BGOW01000041.1"/>
</dbReference>
<dbReference type="CDD" id="cd01673">
    <property type="entry name" value="dNK"/>
    <property type="match status" value="1"/>
</dbReference>
<reference evidence="4 5" key="1">
    <citation type="journal article" date="2019" name="Front. Microbiol.">
        <title>Genomes of Neutrophilic Sulfur-Oxidizing Chemolithoautotrophs Representing 9 Proteobacterial Species From 8 Genera.</title>
        <authorList>
            <person name="Watanabe T."/>
            <person name="Kojima H."/>
            <person name="Umezawa K."/>
            <person name="Hori C."/>
            <person name="Takasuka T.E."/>
            <person name="Kato Y."/>
            <person name="Fukui M."/>
        </authorList>
    </citation>
    <scope>NUCLEOTIDE SEQUENCE [LARGE SCALE GENOMIC DNA]</scope>
    <source>
        <strain evidence="4 5">TTN</strain>
    </source>
</reference>
<feature type="binding site" evidence="2">
    <location>
        <begin position="182"/>
        <end position="184"/>
    </location>
    <ligand>
        <name>ATP</name>
        <dbReference type="ChEBI" id="CHEBI:30616"/>
    </ligand>
</feature>
<proteinExistence type="predicted"/>
<dbReference type="SUPFAM" id="SSF52540">
    <property type="entry name" value="P-loop containing nucleoside triphosphate hydrolases"/>
    <property type="match status" value="1"/>
</dbReference>
<accession>A0A401JHC8</accession>
<feature type="domain" description="Deoxynucleoside kinase" evidence="3">
    <location>
        <begin position="8"/>
        <end position="199"/>
    </location>
</feature>
<dbReference type="GO" id="GO:0005524">
    <property type="term" value="F:ATP binding"/>
    <property type="evidence" value="ECO:0007669"/>
    <property type="project" value="UniProtKB-KW"/>
</dbReference>
<dbReference type="Proteomes" id="UP000286806">
    <property type="component" value="Unassembled WGS sequence"/>
</dbReference>
<feature type="active site" description="Proton acceptor" evidence="1">
    <location>
        <position position="86"/>
    </location>
</feature>
<evidence type="ECO:0000313" key="4">
    <source>
        <dbReference type="EMBL" id="GBL47399.1"/>
    </source>
</evidence>
<evidence type="ECO:0000256" key="2">
    <source>
        <dbReference type="PIRSR" id="PIRSR000705-3"/>
    </source>
</evidence>
<evidence type="ECO:0000313" key="5">
    <source>
        <dbReference type="Proteomes" id="UP000286806"/>
    </source>
</evidence>
<dbReference type="Pfam" id="PF01712">
    <property type="entry name" value="dNK"/>
    <property type="match status" value="1"/>
</dbReference>
<protein>
    <submittedName>
        <fullName evidence="4">Deoxyadenosine kinase</fullName>
    </submittedName>
</protein>
<dbReference type="PANTHER" id="PTHR10513">
    <property type="entry name" value="DEOXYNUCLEOSIDE KINASE"/>
    <property type="match status" value="1"/>
</dbReference>
<dbReference type="InterPro" id="IPR027417">
    <property type="entry name" value="P-loop_NTPase"/>
</dbReference>
<dbReference type="InterPro" id="IPR050566">
    <property type="entry name" value="Deoxyribonucleoside_kinase"/>
</dbReference>
<keyword evidence="2" id="KW-0067">ATP-binding</keyword>
<gene>
    <name evidence="4" type="ORF">SFMTTN_3238</name>
</gene>
<dbReference type="InterPro" id="IPR031314">
    <property type="entry name" value="DNK_dom"/>
</dbReference>
<feature type="binding site" evidence="2">
    <location>
        <begin position="12"/>
        <end position="20"/>
    </location>
    <ligand>
        <name>ATP</name>
        <dbReference type="ChEBI" id="CHEBI:30616"/>
    </ligand>
</feature>
<comment type="caution">
    <text evidence="4">The sequence shown here is derived from an EMBL/GenBank/DDBJ whole genome shotgun (WGS) entry which is preliminary data.</text>
</comment>
<dbReference type="OrthoDB" id="9776634at2"/>
<dbReference type="InterPro" id="IPR002624">
    <property type="entry name" value="DCK/DGK"/>
</dbReference>
<dbReference type="EMBL" id="BGOW01000041">
    <property type="protein sequence ID" value="GBL47399.1"/>
    <property type="molecule type" value="Genomic_DNA"/>
</dbReference>